<dbReference type="Proteomes" id="UP000663879">
    <property type="component" value="Unassembled WGS sequence"/>
</dbReference>
<evidence type="ECO:0000256" key="9">
    <source>
        <dbReference type="ARBA" id="ARBA00022803"/>
    </source>
</evidence>
<evidence type="ECO:0000256" key="3">
    <source>
        <dbReference type="ARBA" id="ARBA00004556"/>
    </source>
</evidence>
<dbReference type="Gene3D" id="1.25.40.10">
    <property type="entry name" value="Tetratricopeptide repeat domain"/>
    <property type="match status" value="1"/>
</dbReference>
<evidence type="ECO:0000256" key="2">
    <source>
        <dbReference type="ARBA" id="ARBA00004216"/>
    </source>
</evidence>
<keyword evidence="9" id="KW-0802">TPR repeat</keyword>
<dbReference type="SMART" id="SM00185">
    <property type="entry name" value="ARM"/>
    <property type="match status" value="5"/>
</dbReference>
<comment type="subcellular location">
    <subcellularLocation>
        <location evidence="1">Cytoplasm</location>
        <location evidence="1">Myofibril</location>
        <location evidence="1">Sarcomere</location>
        <location evidence="1">A band</location>
    </subcellularLocation>
    <subcellularLocation>
        <location evidence="2">Cytoplasm</location>
        <location evidence="2">Myofibril</location>
        <location evidence="2">Sarcomere</location>
        <location evidence="2">Z line</location>
    </subcellularLocation>
    <subcellularLocation>
        <location evidence="3">Cytoplasm</location>
        <location evidence="3">Perinuclear region</location>
    </subcellularLocation>
</comment>
<accession>A0A813PK29</accession>
<proteinExistence type="predicted"/>
<reference evidence="12" key="1">
    <citation type="submission" date="2021-02" db="EMBL/GenBank/DDBJ databases">
        <authorList>
            <person name="Nowell W R."/>
        </authorList>
    </citation>
    <scope>NUCLEOTIDE SEQUENCE</scope>
    <source>
        <strain evidence="12">Ploen Becks lab</strain>
    </source>
</reference>
<evidence type="ECO:0000259" key="11">
    <source>
        <dbReference type="Pfam" id="PF11701"/>
    </source>
</evidence>
<comment type="caution">
    <text evidence="12">The sequence shown here is derived from an EMBL/GenBank/DDBJ whole genome shotgun (WGS) entry which is preliminary data.</text>
</comment>
<dbReference type="Pfam" id="PF11701">
    <property type="entry name" value="UNC45-central"/>
    <property type="match status" value="1"/>
</dbReference>
<evidence type="ECO:0000256" key="6">
    <source>
        <dbReference type="ARBA" id="ARBA00022490"/>
    </source>
</evidence>
<dbReference type="InterPro" id="IPR019734">
    <property type="entry name" value="TPR_rpt"/>
</dbReference>
<evidence type="ECO:0000256" key="8">
    <source>
        <dbReference type="ARBA" id="ARBA00022782"/>
    </source>
</evidence>
<name>A0A813PK29_9BILA</name>
<dbReference type="InterPro" id="IPR000225">
    <property type="entry name" value="Armadillo"/>
</dbReference>
<dbReference type="OrthoDB" id="199930at2759"/>
<dbReference type="SUPFAM" id="SSF48452">
    <property type="entry name" value="TPR-like"/>
    <property type="match status" value="1"/>
</dbReference>
<keyword evidence="6" id="KW-0963">Cytoplasm</keyword>
<dbReference type="InterPro" id="IPR011989">
    <property type="entry name" value="ARM-like"/>
</dbReference>
<organism evidence="12 13">
    <name type="scientific">Brachionus calyciflorus</name>
    <dbReference type="NCBI Taxonomy" id="104777"/>
    <lineage>
        <taxon>Eukaryota</taxon>
        <taxon>Metazoa</taxon>
        <taxon>Spiralia</taxon>
        <taxon>Gnathifera</taxon>
        <taxon>Rotifera</taxon>
        <taxon>Eurotatoria</taxon>
        <taxon>Monogononta</taxon>
        <taxon>Pseudotrocha</taxon>
        <taxon>Ploima</taxon>
        <taxon>Brachionidae</taxon>
        <taxon>Brachionus</taxon>
    </lineage>
</organism>
<dbReference type="InterPro" id="IPR016024">
    <property type="entry name" value="ARM-type_fold"/>
</dbReference>
<dbReference type="GO" id="GO:0007517">
    <property type="term" value="P:muscle organ development"/>
    <property type="evidence" value="ECO:0007669"/>
    <property type="project" value="UniProtKB-KW"/>
</dbReference>
<keyword evidence="8" id="KW-0221">Differentiation</keyword>
<dbReference type="AlphaFoldDB" id="A0A813PK29"/>
<dbReference type="InterPro" id="IPR011990">
    <property type="entry name" value="TPR-like_helical_dom_sf"/>
</dbReference>
<protein>
    <recommendedName>
        <fullName evidence="4">Protein unc-45 homolog B</fullName>
    </recommendedName>
</protein>
<evidence type="ECO:0000256" key="4">
    <source>
        <dbReference type="ARBA" id="ARBA00020768"/>
    </source>
</evidence>
<evidence type="ECO:0000313" key="13">
    <source>
        <dbReference type="Proteomes" id="UP000663879"/>
    </source>
</evidence>
<sequence length="958" mass="107712">MNDLREQGNTAFKQCKYQLAIQYYTQAIETISPELEKLKIDADITSNDTENLIQFKQLIKSNDCLHKCLNNRSQCHLKLENYKDAVSDASKVLLAVPDDTKALYRRSFAFRELNRMEESMRDAKRSLIIDPKNKESLELMTSLNRLIQDKANEQKSTKSQVHKMLDLAKTATGENKISALNNLIVLSREDAGCNEIIAENGIQKLIEIKNSGENDEIVLSITRIFASLCKNSFKRAKIVFTQLQAELIATLISHKTEAISTAASLIVQNMIYSLTDLDNKRRIKKQINQSFEFTPEVQEYIDEIFRNVIMLIMDPKCSGYGRDNCIDLCLKFVDRANGCGWTPRFVVFGLPKLLRVASTIPELNLPNSLPLTEHTKMHVACCLSAVYDDIYSDTEREKYQETVNNFIKDLVDRENDKYAKLKAIACIGVILQGPFDVGNNVIIAYNLLNLMLDLADSDDMIQEKIAVEAVVYSASKKDKATGILSEGIDILKKLYTSKNQAIKVRALVGLCKLASCRGSDASVKLLADGSTEKLEKACRKILCSASDYDTKKWACDGLAYLTLDADVKEILIEDTNAIKALFELTKKDDKNTLFSIATVLTNLTNANPPKKPTEEMVKLAEYAKHHIPEENEKDKEKFFKKRRDKLMELGVANALTLMAKHNSENCKEQIASIYLVLAEYMENRGKLVAAGAGKALIPLALNGSELGKTRAAQALAKIAININPELAFPGQRCLEVVRPMIQLLHPEKSSIENFEALLALTNLAGVDDSVRKRIVKEQGISNIEQYMFDEHVDLRRAATECMCNMAQNEDVLFVYEKPDNDRIKLLVLYCGEEDDIKLNLAASGALAQLSQNSEKICKRILEVKSFVPIFKQAACMSEVEFQFRIFYILNNIMTKSKDLCTEIVNSELMDVIVALSRLDVEKERMKVKELAVDIVKVALEHELIKPTVASFTDGNESD</sequence>
<dbReference type="PANTHER" id="PTHR45994:SF1">
    <property type="entry name" value="FI21225P1"/>
    <property type="match status" value="1"/>
</dbReference>
<dbReference type="SMART" id="SM00028">
    <property type="entry name" value="TPR"/>
    <property type="match status" value="3"/>
</dbReference>
<evidence type="ECO:0000256" key="5">
    <source>
        <dbReference type="ARBA" id="ARBA00022473"/>
    </source>
</evidence>
<evidence type="ECO:0000256" key="7">
    <source>
        <dbReference type="ARBA" id="ARBA00022541"/>
    </source>
</evidence>
<dbReference type="GO" id="GO:0051879">
    <property type="term" value="F:Hsp90 protein binding"/>
    <property type="evidence" value="ECO:0007669"/>
    <property type="project" value="TreeGrafter"/>
</dbReference>
<keyword evidence="5" id="KW-0217">Developmental protein</keyword>
<keyword evidence="13" id="KW-1185">Reference proteome</keyword>
<dbReference type="SUPFAM" id="SSF48371">
    <property type="entry name" value="ARM repeat"/>
    <property type="match status" value="3"/>
</dbReference>
<dbReference type="InterPro" id="IPR024660">
    <property type="entry name" value="UCS_central_dom"/>
</dbReference>
<evidence type="ECO:0000313" key="12">
    <source>
        <dbReference type="EMBL" id="CAF0749986.1"/>
    </source>
</evidence>
<dbReference type="EMBL" id="CAJNOC010000358">
    <property type="protein sequence ID" value="CAF0749986.1"/>
    <property type="molecule type" value="Genomic_DNA"/>
</dbReference>
<evidence type="ECO:0000256" key="10">
    <source>
        <dbReference type="ARBA" id="ARBA00023186"/>
    </source>
</evidence>
<dbReference type="GO" id="GO:0030018">
    <property type="term" value="C:Z disc"/>
    <property type="evidence" value="ECO:0007669"/>
    <property type="project" value="UniProtKB-SubCell"/>
</dbReference>
<dbReference type="Gene3D" id="1.25.10.10">
    <property type="entry name" value="Leucine-rich Repeat Variant"/>
    <property type="match status" value="2"/>
</dbReference>
<keyword evidence="7" id="KW-0517">Myogenesis</keyword>
<dbReference type="GO" id="GO:0048471">
    <property type="term" value="C:perinuclear region of cytoplasm"/>
    <property type="evidence" value="ECO:0007669"/>
    <property type="project" value="UniProtKB-SubCell"/>
</dbReference>
<keyword evidence="10" id="KW-0143">Chaperone</keyword>
<dbReference type="PANTHER" id="PTHR45994">
    <property type="entry name" value="FI21225P1"/>
    <property type="match status" value="1"/>
</dbReference>
<evidence type="ECO:0000256" key="1">
    <source>
        <dbReference type="ARBA" id="ARBA00004161"/>
    </source>
</evidence>
<dbReference type="GO" id="GO:0031672">
    <property type="term" value="C:A band"/>
    <property type="evidence" value="ECO:0007669"/>
    <property type="project" value="UniProtKB-SubCell"/>
</dbReference>
<feature type="domain" description="UNC-45/Cro1/She4 central" evidence="11">
    <location>
        <begin position="325"/>
        <end position="513"/>
    </location>
</feature>
<dbReference type="GO" id="GO:0030154">
    <property type="term" value="P:cell differentiation"/>
    <property type="evidence" value="ECO:0007669"/>
    <property type="project" value="UniProtKB-KW"/>
</dbReference>
<gene>
    <name evidence="12" type="ORF">OXX778_LOCUS3859</name>
</gene>